<comment type="similarity">
    <text evidence="1">Belongs to the peptidase S28 family.</text>
</comment>
<dbReference type="InterPro" id="IPR029058">
    <property type="entry name" value="AB_hydrolase_fold"/>
</dbReference>
<dbReference type="InterPro" id="IPR042269">
    <property type="entry name" value="Ser_carbopepase_S28_SKS"/>
</dbReference>
<evidence type="ECO:0000256" key="2">
    <source>
        <dbReference type="ARBA" id="ARBA00022670"/>
    </source>
</evidence>
<dbReference type="Pfam" id="PF05577">
    <property type="entry name" value="Peptidase_S28"/>
    <property type="match status" value="1"/>
</dbReference>
<dbReference type="Gene3D" id="3.40.50.1820">
    <property type="entry name" value="alpha/beta hydrolase"/>
    <property type="match status" value="1"/>
</dbReference>
<accession>A0A016ULA8</accession>
<keyword evidence="7" id="KW-1185">Reference proteome</keyword>
<sequence length="169" mass="18969">MERCARGGSNDFFWDECKGNSTAQLEAYCQETFHEFNWTAKMWNMQAVPQRYGLSLNDVSNIILTQGALDPWSAEGYQPGSPSVNQDRGIYVLEIPGSAHCSDLRAPNTCDPNTVKNARFQIVQILECWVHGCTTPPRLTSLPQLVIPENTTCYDVNQGYPWGQTNSFV</sequence>
<dbReference type="InterPro" id="IPR008758">
    <property type="entry name" value="Peptidase_S28"/>
</dbReference>
<dbReference type="AlphaFoldDB" id="A0A016ULA8"/>
<evidence type="ECO:0000256" key="1">
    <source>
        <dbReference type="ARBA" id="ARBA00011079"/>
    </source>
</evidence>
<reference evidence="7" key="1">
    <citation type="journal article" date="2015" name="Nat. Genet.">
        <title>The genome and transcriptome of the zoonotic hookworm Ancylostoma ceylanicum identify infection-specific gene families.</title>
        <authorList>
            <person name="Schwarz E.M."/>
            <person name="Hu Y."/>
            <person name="Antoshechkin I."/>
            <person name="Miller M.M."/>
            <person name="Sternberg P.W."/>
            <person name="Aroian R.V."/>
        </authorList>
    </citation>
    <scope>NUCLEOTIDE SEQUENCE</scope>
    <source>
        <strain evidence="7">HY135</strain>
    </source>
</reference>
<dbReference type="EMBL" id="JARK01001371">
    <property type="protein sequence ID" value="EYC15995.1"/>
    <property type="molecule type" value="Genomic_DNA"/>
</dbReference>
<dbReference type="GO" id="GO:0008239">
    <property type="term" value="F:dipeptidyl-peptidase activity"/>
    <property type="evidence" value="ECO:0007669"/>
    <property type="project" value="TreeGrafter"/>
</dbReference>
<dbReference type="STRING" id="53326.A0A016ULA8"/>
<dbReference type="Proteomes" id="UP000024635">
    <property type="component" value="Unassembled WGS sequence"/>
</dbReference>
<dbReference type="GO" id="GO:0070008">
    <property type="term" value="F:serine-type exopeptidase activity"/>
    <property type="evidence" value="ECO:0007669"/>
    <property type="project" value="InterPro"/>
</dbReference>
<dbReference type="GO" id="GO:0006508">
    <property type="term" value="P:proteolysis"/>
    <property type="evidence" value="ECO:0007669"/>
    <property type="project" value="UniProtKB-KW"/>
</dbReference>
<evidence type="ECO:0000256" key="4">
    <source>
        <dbReference type="ARBA" id="ARBA00022801"/>
    </source>
</evidence>
<protein>
    <recommendedName>
        <fullName evidence="8">Peptidase S33 tripeptidyl aminopeptidase-like C-terminal domain-containing protein</fullName>
    </recommendedName>
</protein>
<keyword evidence="5" id="KW-0325">Glycoprotein</keyword>
<organism evidence="6 7">
    <name type="scientific">Ancylostoma ceylanicum</name>
    <dbReference type="NCBI Taxonomy" id="53326"/>
    <lineage>
        <taxon>Eukaryota</taxon>
        <taxon>Metazoa</taxon>
        <taxon>Ecdysozoa</taxon>
        <taxon>Nematoda</taxon>
        <taxon>Chromadorea</taxon>
        <taxon>Rhabditida</taxon>
        <taxon>Rhabditina</taxon>
        <taxon>Rhabditomorpha</taxon>
        <taxon>Strongyloidea</taxon>
        <taxon>Ancylostomatidae</taxon>
        <taxon>Ancylostomatinae</taxon>
        <taxon>Ancylostoma</taxon>
    </lineage>
</organism>
<keyword evidence="2" id="KW-0645">Protease</keyword>
<evidence type="ECO:0000313" key="6">
    <source>
        <dbReference type="EMBL" id="EYC15995.1"/>
    </source>
</evidence>
<dbReference type="PANTHER" id="PTHR11010:SF104">
    <property type="entry name" value="SERINE PROTEASE PCP-1-RELATED"/>
    <property type="match status" value="1"/>
</dbReference>
<keyword evidence="3" id="KW-0732">Signal</keyword>
<dbReference type="Gene3D" id="1.20.120.980">
    <property type="entry name" value="Serine carboxypeptidase S28, SKS domain"/>
    <property type="match status" value="1"/>
</dbReference>
<dbReference type="PANTHER" id="PTHR11010">
    <property type="entry name" value="PROTEASE S28 PRO-X CARBOXYPEPTIDASE-RELATED"/>
    <property type="match status" value="1"/>
</dbReference>
<comment type="caution">
    <text evidence="6">The sequence shown here is derived from an EMBL/GenBank/DDBJ whole genome shotgun (WGS) entry which is preliminary data.</text>
</comment>
<dbReference type="OrthoDB" id="2130629at2759"/>
<name>A0A016ULA8_9BILA</name>
<evidence type="ECO:0000313" key="7">
    <source>
        <dbReference type="Proteomes" id="UP000024635"/>
    </source>
</evidence>
<evidence type="ECO:0000256" key="5">
    <source>
        <dbReference type="ARBA" id="ARBA00023180"/>
    </source>
</evidence>
<proteinExistence type="inferred from homology"/>
<keyword evidence="4" id="KW-0378">Hydrolase</keyword>
<evidence type="ECO:0008006" key="8">
    <source>
        <dbReference type="Google" id="ProtNLM"/>
    </source>
</evidence>
<evidence type="ECO:0000256" key="3">
    <source>
        <dbReference type="ARBA" id="ARBA00022729"/>
    </source>
</evidence>
<gene>
    <name evidence="6" type="primary">Acey_s0035.g3087</name>
    <name evidence="6" type="ORF">Y032_0035g3087</name>
</gene>